<gene>
    <name evidence="4" type="ORF">KHC33_01690</name>
</gene>
<dbReference type="Pfam" id="PF00072">
    <property type="entry name" value="Response_reg"/>
    <property type="match status" value="1"/>
</dbReference>
<protein>
    <submittedName>
        <fullName evidence="4">Response regulator</fullName>
    </submittedName>
</protein>
<dbReference type="AlphaFoldDB" id="A0A8E7AYS7"/>
<dbReference type="GeneID" id="65566824"/>
<reference evidence="4 5" key="1">
    <citation type="submission" date="2021-05" db="EMBL/GenBank/DDBJ databases">
        <title>A novel Methanospirillum isolate from a pyrite-forming mixed culture.</title>
        <authorList>
            <person name="Bunk B."/>
            <person name="Sproer C."/>
            <person name="Spring S."/>
            <person name="Pester M."/>
        </authorList>
    </citation>
    <scope>NUCLEOTIDE SEQUENCE [LARGE SCALE GENOMIC DNA]</scope>
    <source>
        <strain evidence="4 5">J.3.6.1-F.2.7.3</strain>
    </source>
</reference>
<evidence type="ECO:0000256" key="2">
    <source>
        <dbReference type="PROSITE-ProRule" id="PRU00169"/>
    </source>
</evidence>
<evidence type="ECO:0000256" key="1">
    <source>
        <dbReference type="ARBA" id="ARBA00022553"/>
    </source>
</evidence>
<sequence>MGILIIDDTDFDRNLLRSILASAGYEIAGLANCGEEGIRQYEALAPQLVMLDLIMPDLNGIEVLRRIRAEHPDAKVMMCTSVGEENMVTLARKMGARGYVVKPYIAENLLSAVKKIIGPPGKEF</sequence>
<dbReference type="SMART" id="SM00448">
    <property type="entry name" value="REC"/>
    <property type="match status" value="1"/>
</dbReference>
<dbReference type="Gene3D" id="3.40.50.2300">
    <property type="match status" value="1"/>
</dbReference>
<dbReference type="InterPro" id="IPR011006">
    <property type="entry name" value="CheY-like_superfamily"/>
</dbReference>
<evidence type="ECO:0000313" key="5">
    <source>
        <dbReference type="Proteomes" id="UP000680656"/>
    </source>
</evidence>
<accession>A0A8E7AYS7</accession>
<dbReference type="InterPro" id="IPR050595">
    <property type="entry name" value="Bact_response_regulator"/>
</dbReference>
<dbReference type="RefSeq" id="WP_214420073.1">
    <property type="nucleotide sequence ID" value="NZ_CP075546.1"/>
</dbReference>
<name>A0A8E7AYS7_9EURY</name>
<dbReference type="KEGG" id="mrtj:KHC33_01690"/>
<dbReference type="PANTHER" id="PTHR44591">
    <property type="entry name" value="STRESS RESPONSE REGULATOR PROTEIN 1"/>
    <property type="match status" value="1"/>
</dbReference>
<dbReference type="PROSITE" id="PS50110">
    <property type="entry name" value="RESPONSE_REGULATORY"/>
    <property type="match status" value="1"/>
</dbReference>
<keyword evidence="1 2" id="KW-0597">Phosphoprotein</keyword>
<dbReference type="GO" id="GO:0000160">
    <property type="term" value="P:phosphorelay signal transduction system"/>
    <property type="evidence" value="ECO:0007669"/>
    <property type="project" value="InterPro"/>
</dbReference>
<dbReference type="InterPro" id="IPR001789">
    <property type="entry name" value="Sig_transdc_resp-reg_receiver"/>
</dbReference>
<proteinExistence type="predicted"/>
<keyword evidence="5" id="KW-1185">Reference proteome</keyword>
<evidence type="ECO:0000259" key="3">
    <source>
        <dbReference type="PROSITE" id="PS50110"/>
    </source>
</evidence>
<dbReference type="EMBL" id="CP075546">
    <property type="protein sequence ID" value="QVV89275.1"/>
    <property type="molecule type" value="Genomic_DNA"/>
</dbReference>
<dbReference type="Proteomes" id="UP000680656">
    <property type="component" value="Chromosome"/>
</dbReference>
<dbReference type="PANTHER" id="PTHR44591:SF3">
    <property type="entry name" value="RESPONSE REGULATORY DOMAIN-CONTAINING PROTEIN"/>
    <property type="match status" value="1"/>
</dbReference>
<evidence type="ECO:0000313" key="4">
    <source>
        <dbReference type="EMBL" id="QVV89275.1"/>
    </source>
</evidence>
<feature type="modified residue" description="4-aspartylphosphate" evidence="2">
    <location>
        <position position="52"/>
    </location>
</feature>
<feature type="domain" description="Response regulatory" evidence="3">
    <location>
        <begin position="2"/>
        <end position="117"/>
    </location>
</feature>
<dbReference type="SUPFAM" id="SSF52172">
    <property type="entry name" value="CheY-like"/>
    <property type="match status" value="1"/>
</dbReference>
<organism evidence="4 5">
    <name type="scientific">Methanospirillum purgamenti</name>
    <dbReference type="NCBI Taxonomy" id="2834276"/>
    <lineage>
        <taxon>Archaea</taxon>
        <taxon>Methanobacteriati</taxon>
        <taxon>Methanobacteriota</taxon>
        <taxon>Stenosarchaea group</taxon>
        <taxon>Methanomicrobia</taxon>
        <taxon>Methanomicrobiales</taxon>
        <taxon>Methanospirillaceae</taxon>
        <taxon>Methanospirillum</taxon>
    </lineage>
</organism>